<keyword evidence="2 5" id="KW-0812">Transmembrane</keyword>
<feature type="transmembrane region" description="Helical" evidence="5">
    <location>
        <begin position="60"/>
        <end position="83"/>
    </location>
</feature>
<dbReference type="Proteomes" id="UP000675880">
    <property type="component" value="Unassembled WGS sequence"/>
</dbReference>
<keyword evidence="3 5" id="KW-1133">Transmembrane helix</keyword>
<dbReference type="EC" id="3.6.3.-" evidence="8"/>
<dbReference type="InterPro" id="IPR036640">
    <property type="entry name" value="ABC1_TM_sf"/>
</dbReference>
<keyword evidence="4 5" id="KW-0472">Membrane</keyword>
<name>A0ABM8RNH9_9BACT</name>
<feature type="domain" description="ABC transmembrane type-1" evidence="7">
    <location>
        <begin position="34"/>
        <end position="305"/>
    </location>
</feature>
<evidence type="ECO:0000313" key="9">
    <source>
        <dbReference type="Proteomes" id="UP000675880"/>
    </source>
</evidence>
<feature type="transmembrane region" description="Helical" evidence="5">
    <location>
        <begin position="32"/>
        <end position="54"/>
    </location>
</feature>
<feature type="domain" description="ABC transporter" evidence="6">
    <location>
        <begin position="349"/>
        <end position="558"/>
    </location>
</feature>
<dbReference type="Gene3D" id="3.40.50.300">
    <property type="entry name" value="P-loop containing nucleotide triphosphate hydrolases"/>
    <property type="match status" value="1"/>
</dbReference>
<feature type="transmembrane region" description="Helical" evidence="5">
    <location>
        <begin position="168"/>
        <end position="186"/>
    </location>
</feature>
<dbReference type="SUPFAM" id="SSF52540">
    <property type="entry name" value="P-loop containing nucleoside triphosphate hydrolases"/>
    <property type="match status" value="1"/>
</dbReference>
<feature type="transmembrane region" description="Helical" evidence="5">
    <location>
        <begin position="139"/>
        <end position="162"/>
    </location>
</feature>
<evidence type="ECO:0000256" key="4">
    <source>
        <dbReference type="ARBA" id="ARBA00023136"/>
    </source>
</evidence>
<dbReference type="RefSeq" id="WP_213042851.1">
    <property type="nucleotide sequence ID" value="NZ_CAJNBJ010000016.1"/>
</dbReference>
<dbReference type="SUPFAM" id="SSF90123">
    <property type="entry name" value="ABC transporter transmembrane region"/>
    <property type="match status" value="1"/>
</dbReference>
<dbReference type="InterPro" id="IPR027417">
    <property type="entry name" value="P-loop_NTPase"/>
</dbReference>
<evidence type="ECO:0000256" key="5">
    <source>
        <dbReference type="SAM" id="Phobius"/>
    </source>
</evidence>
<feature type="transmembrane region" description="Helical" evidence="5">
    <location>
        <begin position="252"/>
        <end position="275"/>
    </location>
</feature>
<dbReference type="PROSITE" id="PS50929">
    <property type="entry name" value="ABC_TM1F"/>
    <property type="match status" value="1"/>
</dbReference>
<dbReference type="EMBL" id="CAJNBJ010000016">
    <property type="protein sequence ID" value="CAE6762832.1"/>
    <property type="molecule type" value="Genomic_DNA"/>
</dbReference>
<dbReference type="PROSITE" id="PS50893">
    <property type="entry name" value="ABC_TRANSPORTER_2"/>
    <property type="match status" value="1"/>
</dbReference>
<keyword evidence="8" id="KW-0378">Hydrolase</keyword>
<evidence type="ECO:0000259" key="6">
    <source>
        <dbReference type="PROSITE" id="PS50893"/>
    </source>
</evidence>
<dbReference type="InterPro" id="IPR003439">
    <property type="entry name" value="ABC_transporter-like_ATP-bd"/>
</dbReference>
<dbReference type="Pfam" id="PF00005">
    <property type="entry name" value="ABC_tran"/>
    <property type="match status" value="1"/>
</dbReference>
<feature type="transmembrane region" description="Helical" evidence="5">
    <location>
        <begin position="281"/>
        <end position="300"/>
    </location>
</feature>
<evidence type="ECO:0000256" key="2">
    <source>
        <dbReference type="ARBA" id="ARBA00022692"/>
    </source>
</evidence>
<proteinExistence type="predicted"/>
<evidence type="ECO:0000259" key="7">
    <source>
        <dbReference type="PROSITE" id="PS50929"/>
    </source>
</evidence>
<comment type="caution">
    <text evidence="8">The sequence shown here is derived from an EMBL/GenBank/DDBJ whole genome shotgun (WGS) entry which is preliminary data.</text>
</comment>
<dbReference type="Gene3D" id="1.20.1560.10">
    <property type="entry name" value="ABC transporter type 1, transmembrane domain"/>
    <property type="match status" value="1"/>
</dbReference>
<gene>
    <name evidence="8" type="ORF">NSPZN2_30728</name>
</gene>
<organism evidence="8 9">
    <name type="scientific">Nitrospira defluvii</name>
    <dbReference type="NCBI Taxonomy" id="330214"/>
    <lineage>
        <taxon>Bacteria</taxon>
        <taxon>Pseudomonadati</taxon>
        <taxon>Nitrospirota</taxon>
        <taxon>Nitrospiria</taxon>
        <taxon>Nitrospirales</taxon>
        <taxon>Nitrospiraceae</taxon>
        <taxon>Nitrospira</taxon>
    </lineage>
</organism>
<dbReference type="PANTHER" id="PTHR43394">
    <property type="entry name" value="ATP-DEPENDENT PERMEASE MDL1, MITOCHONDRIAL"/>
    <property type="match status" value="1"/>
</dbReference>
<evidence type="ECO:0000256" key="3">
    <source>
        <dbReference type="ARBA" id="ARBA00022989"/>
    </source>
</evidence>
<sequence>MNDKASQLAIPTPSAWTILARLNLLIGLERRILAIVVSYAVAIGLLALIVPLTVQELVNTFAFAIQPIMIVTLVATMLGALLLMGTFRVLQGRAVEVLVQRIYTRLALAFTEALPRFRENAFLPQHTNTFIEAELLPRALVAMLVDFVNVSISGTIGMAILVMYHPYFLGYNMLLMTGYAFVLTFFGRGGLRITQRVSQLHYRTFHWLQDIGINRLHFKSTDSLPLLLKKTDSLVQAYVLARKTRSDILSGAQYQSAVVFQAFAHSGMIGLGGWLLSVGDITLGQFVAAEVIVGTLLLNLDTLARRMYAAIYVATSLQELSTLFEMPKEEVSGPIASWLPDPIEHGVRLTCKDVSFAAPDGQLLFDHFSLEVLPGEKISVLSGTSRSKTSLALLLAGLYPPTGGVIRYNDIDLRDVSLTYVNRCRGLMLDSHPTLFDGTLEENVTLQRPSIQFEDLSWALRFTELEEEIDALPQGLETLVHGNGANLTRSQVLRILLARMIVTRPQLLIFNGSLHNIEPALRLTLLRRLCSKEEPWSVVFVSNDPEVSQLVERRVVLD</sequence>
<accession>A0ABM8RNH9</accession>
<keyword evidence="9" id="KW-1185">Reference proteome</keyword>
<reference evidence="8 9" key="1">
    <citation type="submission" date="2021-02" db="EMBL/GenBank/DDBJ databases">
        <authorList>
            <person name="Han P."/>
        </authorList>
    </citation>
    <scope>NUCLEOTIDE SEQUENCE [LARGE SCALE GENOMIC DNA]</scope>
    <source>
        <strain evidence="8">Candidatus Nitrospira sp. ZN2</strain>
    </source>
</reference>
<comment type="subcellular location">
    <subcellularLocation>
        <location evidence="1">Cell membrane</location>
        <topology evidence="1">Multi-pass membrane protein</topology>
    </subcellularLocation>
</comment>
<evidence type="ECO:0000256" key="1">
    <source>
        <dbReference type="ARBA" id="ARBA00004651"/>
    </source>
</evidence>
<dbReference type="InterPro" id="IPR039421">
    <property type="entry name" value="Type_1_exporter"/>
</dbReference>
<dbReference type="InterPro" id="IPR011527">
    <property type="entry name" value="ABC1_TM_dom"/>
</dbReference>
<evidence type="ECO:0000313" key="8">
    <source>
        <dbReference type="EMBL" id="CAE6762832.1"/>
    </source>
</evidence>
<dbReference type="GO" id="GO:0016787">
    <property type="term" value="F:hydrolase activity"/>
    <property type="evidence" value="ECO:0007669"/>
    <property type="project" value="UniProtKB-KW"/>
</dbReference>
<protein>
    <submittedName>
        <fullName evidence="8">ABC-type transport system, ATPase and permease component</fullName>
        <ecNumber evidence="8">3.6.3.-</ecNumber>
    </submittedName>
</protein>
<dbReference type="PANTHER" id="PTHR43394:SF4">
    <property type="entry name" value="TOXIN SECRETION ABC TRANSPORTER ATP-BINDING PROTEIN"/>
    <property type="match status" value="1"/>
</dbReference>